<feature type="domain" description="HTH tetR-type" evidence="5">
    <location>
        <begin position="3"/>
        <end position="63"/>
    </location>
</feature>
<dbReference type="PROSITE" id="PS50977">
    <property type="entry name" value="HTH_TETR_2"/>
    <property type="match status" value="1"/>
</dbReference>
<sequence length="202" mass="21750">MHGDARTRLLHCAEQAFLAKGYRGAKLGEIALAAGISKKTIYKFVESKEALFCLVVEEAIAESLQPASLVAQGDDLAGALHDFLLPYMTLAFSERGIHAFRMLLSEAFQFPDLAQRYFASVRTTVMAPIEAWLAVQSEAGRLAIASSESAAEMLLAMTVTERAQRLALGLEAPPTPEATKAQLTAAIAIFLRGVMPLPEEAA</sequence>
<dbReference type="STRING" id="1112.A9D12_14115"/>
<dbReference type="EMBL" id="CP016033">
    <property type="protein sequence ID" value="ANK13907.1"/>
    <property type="molecule type" value="Genomic_DNA"/>
</dbReference>
<proteinExistence type="predicted"/>
<feature type="DNA-binding region" description="H-T-H motif" evidence="4">
    <location>
        <begin position="26"/>
        <end position="45"/>
    </location>
</feature>
<dbReference type="InterPro" id="IPR009057">
    <property type="entry name" value="Homeodomain-like_sf"/>
</dbReference>
<dbReference type="Pfam" id="PF14246">
    <property type="entry name" value="TetR_C_7"/>
    <property type="match status" value="1"/>
</dbReference>
<dbReference type="GO" id="GO:0003700">
    <property type="term" value="F:DNA-binding transcription factor activity"/>
    <property type="evidence" value="ECO:0007669"/>
    <property type="project" value="TreeGrafter"/>
</dbReference>
<dbReference type="Pfam" id="PF00440">
    <property type="entry name" value="TetR_N"/>
    <property type="match status" value="1"/>
</dbReference>
<dbReference type="InterPro" id="IPR001647">
    <property type="entry name" value="HTH_TetR"/>
</dbReference>
<keyword evidence="3" id="KW-0804">Transcription</keyword>
<evidence type="ECO:0000259" key="5">
    <source>
        <dbReference type="PROSITE" id="PS50977"/>
    </source>
</evidence>
<name>A0A192D7R8_9SPHN</name>
<keyword evidence="7" id="KW-1185">Reference proteome</keyword>
<dbReference type="Gene3D" id="1.10.357.10">
    <property type="entry name" value="Tetracycline Repressor, domain 2"/>
    <property type="match status" value="1"/>
</dbReference>
<organism evidence="6 7">
    <name type="scientific">Erythrobacter neustonensis</name>
    <dbReference type="NCBI Taxonomy" id="1112"/>
    <lineage>
        <taxon>Bacteria</taxon>
        <taxon>Pseudomonadati</taxon>
        <taxon>Pseudomonadota</taxon>
        <taxon>Alphaproteobacteria</taxon>
        <taxon>Sphingomonadales</taxon>
        <taxon>Erythrobacteraceae</taxon>
        <taxon>Erythrobacter/Porphyrobacter group</taxon>
        <taxon>Erythrobacter</taxon>
    </lineage>
</organism>
<dbReference type="KEGG" id="pns:A9D12_14115"/>
<reference evidence="6 7" key="1">
    <citation type="submission" date="2016-05" db="EMBL/GenBank/DDBJ databases">
        <title>Compelete Genome Sequence of Bacteriochlorophyll-Synthesizing Bacterium Porphyrobacter neustonensis DSM 9434.</title>
        <authorList>
            <person name="Shi X.-L."/>
            <person name="Wu Y.-H."/>
            <person name="Cheng H."/>
            <person name="Xu L."/>
            <person name="Zhang X.-Q."/>
            <person name="Wang C.-S."/>
            <person name="Xu X.-W."/>
        </authorList>
    </citation>
    <scope>NUCLEOTIDE SEQUENCE [LARGE SCALE GENOMIC DNA]</scope>
    <source>
        <strain evidence="6 7">DSM 9434</strain>
    </source>
</reference>
<dbReference type="SUPFAM" id="SSF46689">
    <property type="entry name" value="Homeodomain-like"/>
    <property type="match status" value="1"/>
</dbReference>
<keyword evidence="1" id="KW-0805">Transcription regulation</keyword>
<protein>
    <recommendedName>
        <fullName evidence="5">HTH tetR-type domain-containing protein</fullName>
    </recommendedName>
</protein>
<dbReference type="PANTHER" id="PTHR30055">
    <property type="entry name" value="HTH-TYPE TRANSCRIPTIONAL REGULATOR RUTR"/>
    <property type="match status" value="1"/>
</dbReference>
<evidence type="ECO:0000313" key="6">
    <source>
        <dbReference type="EMBL" id="ANK13907.1"/>
    </source>
</evidence>
<dbReference type="GO" id="GO:0000976">
    <property type="term" value="F:transcription cis-regulatory region binding"/>
    <property type="evidence" value="ECO:0007669"/>
    <property type="project" value="TreeGrafter"/>
</dbReference>
<gene>
    <name evidence="6" type="ORF">A9D12_14115</name>
</gene>
<accession>A0A192D7R8</accession>
<keyword evidence="2 4" id="KW-0238">DNA-binding</keyword>
<dbReference type="PANTHER" id="PTHR30055:SF234">
    <property type="entry name" value="HTH-TYPE TRANSCRIPTIONAL REGULATOR BETI"/>
    <property type="match status" value="1"/>
</dbReference>
<dbReference type="SUPFAM" id="SSF48498">
    <property type="entry name" value="Tetracyclin repressor-like, C-terminal domain"/>
    <property type="match status" value="1"/>
</dbReference>
<dbReference type="AlphaFoldDB" id="A0A192D7R8"/>
<dbReference type="InterPro" id="IPR039536">
    <property type="entry name" value="TetR_C_Proteobacteria"/>
</dbReference>
<dbReference type="Proteomes" id="UP000078263">
    <property type="component" value="Chromosome"/>
</dbReference>
<evidence type="ECO:0000313" key="7">
    <source>
        <dbReference type="Proteomes" id="UP000078263"/>
    </source>
</evidence>
<evidence type="ECO:0000256" key="2">
    <source>
        <dbReference type="ARBA" id="ARBA00023125"/>
    </source>
</evidence>
<evidence type="ECO:0000256" key="1">
    <source>
        <dbReference type="ARBA" id="ARBA00023015"/>
    </source>
</evidence>
<dbReference type="PRINTS" id="PR00455">
    <property type="entry name" value="HTHTETR"/>
</dbReference>
<evidence type="ECO:0000256" key="3">
    <source>
        <dbReference type="ARBA" id="ARBA00023163"/>
    </source>
</evidence>
<evidence type="ECO:0000256" key="4">
    <source>
        <dbReference type="PROSITE-ProRule" id="PRU00335"/>
    </source>
</evidence>
<dbReference type="InterPro" id="IPR050109">
    <property type="entry name" value="HTH-type_TetR-like_transc_reg"/>
</dbReference>
<dbReference type="InterPro" id="IPR036271">
    <property type="entry name" value="Tet_transcr_reg_TetR-rel_C_sf"/>
</dbReference>